<evidence type="ECO:0000313" key="1">
    <source>
        <dbReference type="EMBL" id="CAD8120545.1"/>
    </source>
</evidence>
<dbReference type="EMBL" id="CAJJDN010000127">
    <property type="protein sequence ID" value="CAD8120545.1"/>
    <property type="molecule type" value="Genomic_DNA"/>
</dbReference>
<reference evidence="1" key="1">
    <citation type="submission" date="2021-01" db="EMBL/GenBank/DDBJ databases">
        <authorList>
            <consortium name="Genoscope - CEA"/>
            <person name="William W."/>
        </authorList>
    </citation>
    <scope>NUCLEOTIDE SEQUENCE</scope>
</reference>
<accession>A0A8S1QZ88</accession>
<sequence length="95" mass="11350">MIEQENKSYINLFNENQNLAESSYTDLEKLVQILGGNTLNLWNAQKTYIAEKPPMQKKQMRIYVDLEYQQQQLINLFIKSIKTQRSHKLPNYKQQ</sequence>
<evidence type="ECO:0000313" key="2">
    <source>
        <dbReference type="Proteomes" id="UP000692954"/>
    </source>
</evidence>
<keyword evidence="2" id="KW-1185">Reference proteome</keyword>
<dbReference type="AlphaFoldDB" id="A0A8S1QZ88"/>
<proteinExistence type="predicted"/>
<dbReference type="Proteomes" id="UP000692954">
    <property type="component" value="Unassembled WGS sequence"/>
</dbReference>
<gene>
    <name evidence="1" type="ORF">PSON_ATCC_30995.1.T1270001</name>
</gene>
<protein>
    <submittedName>
        <fullName evidence="1">Uncharacterized protein</fullName>
    </submittedName>
</protein>
<organism evidence="1 2">
    <name type="scientific">Paramecium sonneborni</name>
    <dbReference type="NCBI Taxonomy" id="65129"/>
    <lineage>
        <taxon>Eukaryota</taxon>
        <taxon>Sar</taxon>
        <taxon>Alveolata</taxon>
        <taxon>Ciliophora</taxon>
        <taxon>Intramacronucleata</taxon>
        <taxon>Oligohymenophorea</taxon>
        <taxon>Peniculida</taxon>
        <taxon>Parameciidae</taxon>
        <taxon>Paramecium</taxon>
    </lineage>
</organism>
<comment type="caution">
    <text evidence="1">The sequence shown here is derived from an EMBL/GenBank/DDBJ whole genome shotgun (WGS) entry which is preliminary data.</text>
</comment>
<dbReference type="OrthoDB" id="322861at2759"/>
<name>A0A8S1QZ88_9CILI</name>